<evidence type="ECO:0000313" key="2">
    <source>
        <dbReference type="EMBL" id="MBI4923970.1"/>
    </source>
</evidence>
<name>A0A933L6H1_9HYPH</name>
<dbReference type="Pfam" id="PF18029">
    <property type="entry name" value="Glyoxalase_6"/>
    <property type="match status" value="1"/>
</dbReference>
<dbReference type="EMBL" id="JACRAF010000065">
    <property type="protein sequence ID" value="MBI4923970.1"/>
    <property type="molecule type" value="Genomic_DNA"/>
</dbReference>
<sequence length="127" mass="13828">MARLGEIVIDADHPARLARFWEAVLDDYSIRPYNDAEIAPLASLGLTPGTGPSVLLDGPGPVICFQLMVGPRPARNRIHLDVITADRETEVERLSGPGATHFREAPGYTVLRDPEGNQFCVVGPRRA</sequence>
<dbReference type="SUPFAM" id="SSF54593">
    <property type="entry name" value="Glyoxalase/Bleomycin resistance protein/Dihydroxybiphenyl dioxygenase"/>
    <property type="match status" value="1"/>
</dbReference>
<dbReference type="PANTHER" id="PTHR35908">
    <property type="entry name" value="HYPOTHETICAL FUSION PROTEIN"/>
    <property type="match status" value="1"/>
</dbReference>
<dbReference type="Gene3D" id="3.10.180.10">
    <property type="entry name" value="2,3-Dihydroxybiphenyl 1,2-Dioxygenase, domain 1"/>
    <property type="match status" value="1"/>
</dbReference>
<comment type="caution">
    <text evidence="2">The sequence shown here is derived from an EMBL/GenBank/DDBJ whole genome shotgun (WGS) entry which is preliminary data.</text>
</comment>
<organism evidence="2 3">
    <name type="scientific">Devosia nanyangense</name>
    <dbReference type="NCBI Taxonomy" id="1228055"/>
    <lineage>
        <taxon>Bacteria</taxon>
        <taxon>Pseudomonadati</taxon>
        <taxon>Pseudomonadota</taxon>
        <taxon>Alphaproteobacteria</taxon>
        <taxon>Hyphomicrobiales</taxon>
        <taxon>Devosiaceae</taxon>
        <taxon>Devosia</taxon>
    </lineage>
</organism>
<proteinExistence type="predicted"/>
<dbReference type="PANTHER" id="PTHR35908:SF1">
    <property type="entry name" value="CONSERVED PROTEIN"/>
    <property type="match status" value="1"/>
</dbReference>
<accession>A0A933L6H1</accession>
<evidence type="ECO:0000313" key="3">
    <source>
        <dbReference type="Proteomes" id="UP000782610"/>
    </source>
</evidence>
<dbReference type="AlphaFoldDB" id="A0A933L6H1"/>
<dbReference type="InterPro" id="IPR041581">
    <property type="entry name" value="Glyoxalase_6"/>
</dbReference>
<dbReference type="Proteomes" id="UP000782610">
    <property type="component" value="Unassembled WGS sequence"/>
</dbReference>
<protein>
    <submittedName>
        <fullName evidence="2">VOC family protein</fullName>
    </submittedName>
</protein>
<dbReference type="InterPro" id="IPR029068">
    <property type="entry name" value="Glyas_Bleomycin-R_OHBP_Dase"/>
</dbReference>
<evidence type="ECO:0000259" key="1">
    <source>
        <dbReference type="Pfam" id="PF18029"/>
    </source>
</evidence>
<reference evidence="2" key="1">
    <citation type="submission" date="2020-07" db="EMBL/GenBank/DDBJ databases">
        <title>Huge and variable diversity of episymbiotic CPR bacteria and DPANN archaea in groundwater ecosystems.</title>
        <authorList>
            <person name="He C.Y."/>
            <person name="Keren R."/>
            <person name="Whittaker M."/>
            <person name="Farag I.F."/>
            <person name="Doudna J."/>
            <person name="Cate J.H.D."/>
            <person name="Banfield J.F."/>
        </authorList>
    </citation>
    <scope>NUCLEOTIDE SEQUENCE</scope>
    <source>
        <strain evidence="2">NC_groundwater_1586_Pr3_B-0.1um_66_15</strain>
    </source>
</reference>
<feature type="domain" description="Glyoxalase-like" evidence="1">
    <location>
        <begin position="6"/>
        <end position="122"/>
    </location>
</feature>
<gene>
    <name evidence="2" type="ORF">HY834_19730</name>
</gene>